<dbReference type="EMBL" id="JBBJCI010000231">
    <property type="protein sequence ID" value="KAK7237859.1"/>
    <property type="molecule type" value="Genomic_DNA"/>
</dbReference>
<dbReference type="Gene3D" id="2.60.120.10">
    <property type="entry name" value="Jelly Rolls"/>
    <property type="match status" value="1"/>
</dbReference>
<dbReference type="InterPro" id="IPR041667">
    <property type="entry name" value="Cupin_8"/>
</dbReference>
<evidence type="ECO:0000256" key="2">
    <source>
        <dbReference type="SAM" id="Phobius"/>
    </source>
</evidence>
<feature type="compositionally biased region" description="Basic and acidic residues" evidence="1">
    <location>
        <begin position="635"/>
        <end position="652"/>
    </location>
</feature>
<accession>A0ABR1FTE6</accession>
<dbReference type="PANTHER" id="PTHR12461:SF105">
    <property type="entry name" value="HYPOXIA-INDUCIBLE FACTOR 1-ALPHA INHIBITOR"/>
    <property type="match status" value="1"/>
</dbReference>
<feature type="region of interest" description="Disordered" evidence="1">
    <location>
        <begin position="582"/>
        <end position="655"/>
    </location>
</feature>
<name>A0ABR1FTE6_AURAN</name>
<dbReference type="SUPFAM" id="SSF51197">
    <property type="entry name" value="Clavaminate synthase-like"/>
    <property type="match status" value="1"/>
</dbReference>
<feature type="region of interest" description="Disordered" evidence="1">
    <location>
        <begin position="199"/>
        <end position="250"/>
    </location>
</feature>
<dbReference type="PANTHER" id="PTHR12461">
    <property type="entry name" value="HYPOXIA-INDUCIBLE FACTOR 1 ALPHA INHIBITOR-RELATED"/>
    <property type="match status" value="1"/>
</dbReference>
<dbReference type="PROSITE" id="PS51184">
    <property type="entry name" value="JMJC"/>
    <property type="match status" value="1"/>
</dbReference>
<gene>
    <name evidence="4" type="ORF">SO694_00022266</name>
</gene>
<keyword evidence="2" id="KW-0472">Membrane</keyword>
<feature type="compositionally biased region" description="Basic and acidic residues" evidence="1">
    <location>
        <begin position="735"/>
        <end position="746"/>
    </location>
</feature>
<dbReference type="Pfam" id="PF13621">
    <property type="entry name" value="Cupin_8"/>
    <property type="match status" value="1"/>
</dbReference>
<feature type="transmembrane region" description="Helical" evidence="2">
    <location>
        <begin position="28"/>
        <end position="49"/>
    </location>
</feature>
<dbReference type="SMART" id="SM00558">
    <property type="entry name" value="JmjC"/>
    <property type="match status" value="1"/>
</dbReference>
<proteinExistence type="predicted"/>
<reference evidence="4 5" key="1">
    <citation type="submission" date="2024-03" db="EMBL/GenBank/DDBJ databases">
        <title>Aureococcus anophagefferens CCMP1851 and Kratosvirus quantuckense: Draft genome of a second virus-susceptible host strain in the model system.</title>
        <authorList>
            <person name="Chase E."/>
            <person name="Truchon A.R."/>
            <person name="Schepens W."/>
            <person name="Wilhelm S.W."/>
        </authorList>
    </citation>
    <scope>NUCLEOTIDE SEQUENCE [LARGE SCALE GENOMIC DNA]</scope>
    <source>
        <strain evidence="4 5">CCMP1851</strain>
    </source>
</reference>
<feature type="compositionally biased region" description="Basic residues" evidence="1">
    <location>
        <begin position="623"/>
        <end position="634"/>
    </location>
</feature>
<keyword evidence="2" id="KW-1133">Transmembrane helix</keyword>
<evidence type="ECO:0000256" key="1">
    <source>
        <dbReference type="SAM" id="MobiDB-lite"/>
    </source>
</evidence>
<feature type="region of interest" description="Disordered" evidence="1">
    <location>
        <begin position="735"/>
        <end position="754"/>
    </location>
</feature>
<evidence type="ECO:0000259" key="3">
    <source>
        <dbReference type="PROSITE" id="PS51184"/>
    </source>
</evidence>
<comment type="caution">
    <text evidence="4">The sequence shown here is derived from an EMBL/GenBank/DDBJ whole genome shotgun (WGS) entry which is preliminary data.</text>
</comment>
<dbReference type="Proteomes" id="UP001363151">
    <property type="component" value="Unassembled WGS sequence"/>
</dbReference>
<organism evidence="4 5">
    <name type="scientific">Aureococcus anophagefferens</name>
    <name type="common">Harmful bloom alga</name>
    <dbReference type="NCBI Taxonomy" id="44056"/>
    <lineage>
        <taxon>Eukaryota</taxon>
        <taxon>Sar</taxon>
        <taxon>Stramenopiles</taxon>
        <taxon>Ochrophyta</taxon>
        <taxon>Pelagophyceae</taxon>
        <taxon>Pelagomonadales</taxon>
        <taxon>Pelagomonadaceae</taxon>
        <taxon>Aureococcus</taxon>
    </lineage>
</organism>
<feature type="compositionally biased region" description="Low complexity" evidence="1">
    <location>
        <begin position="211"/>
        <end position="250"/>
    </location>
</feature>
<dbReference type="InterPro" id="IPR014710">
    <property type="entry name" value="RmlC-like_jellyroll"/>
</dbReference>
<keyword evidence="5" id="KW-1185">Reference proteome</keyword>
<keyword evidence="2" id="KW-0812">Transmembrane</keyword>
<evidence type="ECO:0000313" key="5">
    <source>
        <dbReference type="Proteomes" id="UP001363151"/>
    </source>
</evidence>
<feature type="domain" description="JmjC" evidence="3">
    <location>
        <begin position="1060"/>
        <end position="1215"/>
    </location>
</feature>
<sequence>MPEVDEEILDVFALLSGRRKIRTRLDGYALGVAVLLIYATANTVFFAGACYRTFGHAVSRLDDKYTKRVVGEKTLLISVICPSSSDCDSAYDYEMIESARAATPLRVLDEVVDLANDFYAEASWGNFSLAVTYTPILEVDYDQSTCEDNDELDWYGGGYDGDPDAFDVMAATASLAAGYDREDYDFNVVVIPYCQGNGAAGTGYARRRRASSTSLPTTTTRRSSTSLATTSARTTRPTSTTTATTSAGRTRGYSGDDDWIEYGNLYSPMGGGGVEDGDLSNHFTVEGKLIFDWLTNKYVDYVEPYDASETPLCNPCVSVIQATDSGALAPDDPVVVQISTATEDLYLFVEYRSQYSGALATYSSYSSNSGMTGNFATRVVDCEPSTDLLTDAMCTSGENMQLDVGDEATSRPISVYFEVAGSPPRCRSTRHAAADAVHGADDGRPDAVPSKEDDQCGKEKYCCDFVDIDGYQRFYKNYYLQYVAAGGDYYVTASEPCFESGTLSYIEGPITTDEMEAYCDLNQPTPAPVGCTADSTSWYKDGSPDKDCAWVAGDLGRCDSKEDAAGVLAEVGCYATCNECTPPDPSPTPMPVERRDDDGCYEPEPGGDCDNGTPPRATSALTRARRAARRRHDVHGHGRDRDLGRGRGGAEEHSEEIEEAICYAAETDADEVTISFAADAAAPRRGGRPELFIFYVITEESSDAAAAIYERMAALEPADFEEHIAAAFAPLEKRERARQRGDDPDLHAAPQRGLLRADHGHVVERLRGAPERRGDVLAARGDQRTERARARALRFGRARAVPARAAARASDRVWAQPALSPPWGMACTIEWCEPDKPPRCFKFVLPKPTPVGKLVKKCAKAAGATHVNVQVRPRGGGNDLGAADLVPSDAVVFYTAVPEAAPAAALPVARFASWLRGPAAPRVASSDEAAVVAALRKRQPIVVENSSLTKSLRHWTFQYLADHSDGDVPRFHTHFAPKRRRVFPRKYGKKLMPGEAAAEEGGIVATTFRDFHELLEGARRNPAEPLAYYCQQTVLSYGDRDPDGRSPPPAGAAPMSGDHAFLKDLYEADWAWLGRVTACLGPFFMTSLWCGDGASATPMHYDCKDNWLCQVAGRKHVLLFPPARSFDVYPYPLDHPMTEFTMVDLEKPDLKRWPAFAKLRRGGVWATLEPGDALFIPRFTWHYVEQCEPDADNISVNFWFGGYCDNMEDLQDLHGAARGDAARGRCDLATRRILAHRLTEWIAKASLAPVDIEPHEFLTTWAKRGARVFEVPLYRNLRQFAADLVARMAPIVDGEANFFDLLRDMCKDGRLHPGPPAFTVVASGEENRNTPRDALPAKLRGLLRADAARSDSEDDFAGLDG</sequence>
<protein>
    <submittedName>
        <fullName evidence="4">tRNAPhe (7-(3-amino-3-carboxypropyl)wyosine37-C2)-hydroxylase</fullName>
    </submittedName>
</protein>
<evidence type="ECO:0000313" key="4">
    <source>
        <dbReference type="EMBL" id="KAK7237859.1"/>
    </source>
</evidence>
<dbReference type="InterPro" id="IPR003347">
    <property type="entry name" value="JmjC_dom"/>
</dbReference>